<evidence type="ECO:0000256" key="3">
    <source>
        <dbReference type="ARBA" id="ARBA00023002"/>
    </source>
</evidence>
<dbReference type="PANTHER" id="PTHR42799:SF2">
    <property type="entry name" value="MITOCHONDRIAL PEPTIDE METHIONINE SULFOXIDE REDUCTASE"/>
    <property type="match status" value="1"/>
</dbReference>
<dbReference type="eggNOG" id="KOG1635">
    <property type="taxonomic scope" value="Eukaryota"/>
</dbReference>
<dbReference type="FunCoup" id="Q753T7">
    <property type="interactions" value="586"/>
</dbReference>
<dbReference type="InParanoid" id="Q753T7"/>
<dbReference type="InterPro" id="IPR036509">
    <property type="entry name" value="Met_Sox_Rdtase_MsrA_sf"/>
</dbReference>
<dbReference type="InterPro" id="IPR002569">
    <property type="entry name" value="Met_Sox_Rdtase_MsrA_dom"/>
</dbReference>
<accession>Q753T7</accession>
<dbReference type="FunFam" id="3.30.1060.10:FF:000006">
    <property type="entry name" value="Peptide methionine sulfoxide reductase"/>
    <property type="match status" value="1"/>
</dbReference>
<dbReference type="EMBL" id="AE016819">
    <property type="protein sequence ID" value="AAS53610.2"/>
    <property type="molecule type" value="Genomic_DNA"/>
</dbReference>
<evidence type="ECO:0000313" key="10">
    <source>
        <dbReference type="Proteomes" id="UP000000591"/>
    </source>
</evidence>
<name>Q753T7_EREGS</name>
<dbReference type="KEGG" id="ago:AGOS_AFR239W"/>
<sequence length="189" mass="21350">MTFDTPPPAAPVSPSLKFSPQKHKLLTLAAGCFWGTEHMLRKHLGHKIVDLVAGYANGNVPTDTKGVTYERVCVGNTNFAEVVQVAFDPEVLGLSELCDFFFRMHDPTTLNAQGPDVGTQYRSALYAHSDEDLSQVRQILERWQPRWANCIKTEVALAESFYDAEEYHQRYLTNNPTGYQCPTHYLRNV</sequence>
<dbReference type="EC" id="1.8.4.11" evidence="2"/>
<dbReference type="HAMAP" id="MF_01401">
    <property type="entry name" value="MsrA"/>
    <property type="match status" value="1"/>
</dbReference>
<dbReference type="NCBIfam" id="TIGR00401">
    <property type="entry name" value="msrA"/>
    <property type="match status" value="1"/>
</dbReference>
<dbReference type="AlphaFoldDB" id="Q753T7"/>
<dbReference type="RefSeq" id="NP_985786.2">
    <property type="nucleotide sequence ID" value="NM_211141.2"/>
</dbReference>
<comment type="catalytic activity">
    <reaction evidence="7">
        <text>[thioredoxin]-disulfide + L-methionine + H2O = L-methionine (S)-S-oxide + [thioredoxin]-dithiol</text>
        <dbReference type="Rhea" id="RHEA:19993"/>
        <dbReference type="Rhea" id="RHEA-COMP:10698"/>
        <dbReference type="Rhea" id="RHEA-COMP:10700"/>
        <dbReference type="ChEBI" id="CHEBI:15377"/>
        <dbReference type="ChEBI" id="CHEBI:29950"/>
        <dbReference type="ChEBI" id="CHEBI:50058"/>
        <dbReference type="ChEBI" id="CHEBI:57844"/>
        <dbReference type="ChEBI" id="CHEBI:58772"/>
        <dbReference type="EC" id="1.8.4.11"/>
    </reaction>
</comment>
<dbReference type="SUPFAM" id="SSF55068">
    <property type="entry name" value="Peptide methionine sulfoxide reductase"/>
    <property type="match status" value="1"/>
</dbReference>
<evidence type="ECO:0000313" key="9">
    <source>
        <dbReference type="EMBL" id="AAS53610.2"/>
    </source>
</evidence>
<comment type="similarity">
    <text evidence="1">Belongs to the MsrA Met sulfoxide reductase family.</text>
</comment>
<dbReference type="GeneID" id="4622049"/>
<dbReference type="OMA" id="FWCLEHD"/>
<reference evidence="10" key="2">
    <citation type="journal article" date="2013" name="G3 (Bethesda)">
        <title>Genomes of Ashbya fungi isolated from insects reveal four mating-type loci, numerous translocations, lack of transposons, and distinct gene duplications.</title>
        <authorList>
            <person name="Dietrich F.S."/>
            <person name="Voegeli S."/>
            <person name="Kuo S."/>
            <person name="Philippsen P."/>
        </authorList>
    </citation>
    <scope>GENOME REANNOTATION</scope>
    <source>
        <strain evidence="10">ATCC 10895 / CBS 109.51 / FGSC 9923 / NRRL Y-1056</strain>
    </source>
</reference>
<proteinExistence type="inferred from homology"/>
<evidence type="ECO:0000256" key="1">
    <source>
        <dbReference type="ARBA" id="ARBA00005591"/>
    </source>
</evidence>
<dbReference type="GO" id="GO:0005737">
    <property type="term" value="C:cytoplasm"/>
    <property type="evidence" value="ECO:0000318"/>
    <property type="project" value="GO_Central"/>
</dbReference>
<dbReference type="Gene3D" id="3.30.1060.10">
    <property type="entry name" value="Peptide methionine sulphoxide reductase MsrA"/>
    <property type="match status" value="1"/>
</dbReference>
<evidence type="ECO:0000256" key="6">
    <source>
        <dbReference type="ARBA" id="ARBA00047806"/>
    </source>
</evidence>
<dbReference type="Proteomes" id="UP000000591">
    <property type="component" value="Chromosome VI"/>
</dbReference>
<comment type="catalytic activity">
    <reaction evidence="6">
        <text>L-methionyl-[protein] + [thioredoxin]-disulfide + H2O = L-methionyl-(S)-S-oxide-[protein] + [thioredoxin]-dithiol</text>
        <dbReference type="Rhea" id="RHEA:14217"/>
        <dbReference type="Rhea" id="RHEA-COMP:10698"/>
        <dbReference type="Rhea" id="RHEA-COMP:10700"/>
        <dbReference type="Rhea" id="RHEA-COMP:12313"/>
        <dbReference type="Rhea" id="RHEA-COMP:12315"/>
        <dbReference type="ChEBI" id="CHEBI:15377"/>
        <dbReference type="ChEBI" id="CHEBI:16044"/>
        <dbReference type="ChEBI" id="CHEBI:29950"/>
        <dbReference type="ChEBI" id="CHEBI:44120"/>
        <dbReference type="ChEBI" id="CHEBI:50058"/>
        <dbReference type="EC" id="1.8.4.11"/>
    </reaction>
</comment>
<protein>
    <recommendedName>
        <fullName evidence="2">peptide-methionine (S)-S-oxide reductase</fullName>
        <ecNumber evidence="2">1.8.4.11</ecNumber>
    </recommendedName>
    <alternativeName>
        <fullName evidence="5">Peptide-methionine (S)-S-oxide reductase</fullName>
    </alternativeName>
    <alternativeName>
        <fullName evidence="4">Protein-methionine-S-oxide reductase</fullName>
    </alternativeName>
</protein>
<evidence type="ECO:0000256" key="5">
    <source>
        <dbReference type="ARBA" id="ARBA00030643"/>
    </source>
</evidence>
<dbReference type="GO" id="GO:0008113">
    <property type="term" value="F:peptide-methionine (S)-S-oxide reductase activity"/>
    <property type="evidence" value="ECO:0000318"/>
    <property type="project" value="GO_Central"/>
</dbReference>
<reference evidence="9 10" key="1">
    <citation type="journal article" date="2004" name="Science">
        <title>The Ashbya gossypii genome as a tool for mapping the ancient Saccharomyces cerevisiae genome.</title>
        <authorList>
            <person name="Dietrich F.S."/>
            <person name="Voegeli S."/>
            <person name="Brachat S."/>
            <person name="Lerch A."/>
            <person name="Gates K."/>
            <person name="Steiner S."/>
            <person name="Mohr C."/>
            <person name="Pohlmann R."/>
            <person name="Luedi P."/>
            <person name="Choi S."/>
            <person name="Wing R.A."/>
            <person name="Flavier A."/>
            <person name="Gaffney T.D."/>
            <person name="Philippsen P."/>
        </authorList>
    </citation>
    <scope>NUCLEOTIDE SEQUENCE [LARGE SCALE GENOMIC DNA]</scope>
    <source>
        <strain evidence="10">ATCC 10895 / CBS 109.51 / FGSC 9923 / NRRL Y-1056</strain>
    </source>
</reference>
<evidence type="ECO:0000259" key="8">
    <source>
        <dbReference type="Pfam" id="PF01625"/>
    </source>
</evidence>
<dbReference type="Pfam" id="PF01625">
    <property type="entry name" value="PMSR"/>
    <property type="match status" value="1"/>
</dbReference>
<dbReference type="PANTHER" id="PTHR42799">
    <property type="entry name" value="MITOCHONDRIAL PEPTIDE METHIONINE SULFOXIDE REDUCTASE"/>
    <property type="match status" value="1"/>
</dbReference>
<organism evidence="9 10">
    <name type="scientific">Eremothecium gossypii (strain ATCC 10895 / CBS 109.51 / FGSC 9923 / NRRL Y-1056)</name>
    <name type="common">Yeast</name>
    <name type="synonym">Ashbya gossypii</name>
    <dbReference type="NCBI Taxonomy" id="284811"/>
    <lineage>
        <taxon>Eukaryota</taxon>
        <taxon>Fungi</taxon>
        <taxon>Dikarya</taxon>
        <taxon>Ascomycota</taxon>
        <taxon>Saccharomycotina</taxon>
        <taxon>Saccharomycetes</taxon>
        <taxon>Saccharomycetales</taxon>
        <taxon>Saccharomycetaceae</taxon>
        <taxon>Eremothecium</taxon>
    </lineage>
</organism>
<evidence type="ECO:0000256" key="4">
    <source>
        <dbReference type="ARBA" id="ARBA00030273"/>
    </source>
</evidence>
<evidence type="ECO:0000256" key="2">
    <source>
        <dbReference type="ARBA" id="ARBA00012502"/>
    </source>
</evidence>
<dbReference type="STRING" id="284811.Q753T7"/>
<dbReference type="OrthoDB" id="77405at2759"/>
<dbReference type="InterPro" id="IPR050162">
    <property type="entry name" value="MsrA_MetSO_reductase"/>
</dbReference>
<dbReference type="HOGENOM" id="CLU_031040_10_2_1"/>
<gene>
    <name evidence="9" type="ORF">AGOS_AFR239W</name>
</gene>
<keyword evidence="10" id="KW-1185">Reference proteome</keyword>
<keyword evidence="3" id="KW-0560">Oxidoreductase</keyword>
<dbReference type="GO" id="GO:0034599">
    <property type="term" value="P:cellular response to oxidative stress"/>
    <property type="evidence" value="ECO:0000318"/>
    <property type="project" value="GO_Central"/>
</dbReference>
<evidence type="ECO:0000256" key="7">
    <source>
        <dbReference type="ARBA" id="ARBA00048782"/>
    </source>
</evidence>
<feature type="domain" description="Peptide methionine sulphoxide reductase MsrA" evidence="8">
    <location>
        <begin position="27"/>
        <end position="181"/>
    </location>
</feature>